<dbReference type="EMBL" id="SMMG02000003">
    <property type="protein sequence ID" value="KAA3479914.1"/>
    <property type="molecule type" value="Genomic_DNA"/>
</dbReference>
<comment type="caution">
    <text evidence="2">The sequence shown here is derived from an EMBL/GenBank/DDBJ whole genome shotgun (WGS) entry which is preliminary data.</text>
</comment>
<reference evidence="3" key="1">
    <citation type="journal article" date="2019" name="Plant Biotechnol. J.">
        <title>Genome sequencing of the Australian wild diploid species Gossypium australe highlights disease resistance and delayed gland morphogenesis.</title>
        <authorList>
            <person name="Cai Y."/>
            <person name="Cai X."/>
            <person name="Wang Q."/>
            <person name="Wang P."/>
            <person name="Zhang Y."/>
            <person name="Cai C."/>
            <person name="Xu Y."/>
            <person name="Wang K."/>
            <person name="Zhou Z."/>
            <person name="Wang C."/>
            <person name="Geng S."/>
            <person name="Li B."/>
            <person name="Dong Q."/>
            <person name="Hou Y."/>
            <person name="Wang H."/>
            <person name="Ai P."/>
            <person name="Liu Z."/>
            <person name="Yi F."/>
            <person name="Sun M."/>
            <person name="An G."/>
            <person name="Cheng J."/>
            <person name="Zhang Y."/>
            <person name="Shi Q."/>
            <person name="Xie Y."/>
            <person name="Shi X."/>
            <person name="Chang Y."/>
            <person name="Huang F."/>
            <person name="Chen Y."/>
            <person name="Hong S."/>
            <person name="Mi L."/>
            <person name="Sun Q."/>
            <person name="Zhang L."/>
            <person name="Zhou B."/>
            <person name="Peng R."/>
            <person name="Zhang X."/>
            <person name="Liu F."/>
        </authorList>
    </citation>
    <scope>NUCLEOTIDE SEQUENCE [LARGE SCALE GENOMIC DNA]</scope>
    <source>
        <strain evidence="3">cv. PA1801</strain>
    </source>
</reference>
<name>A0A5B6WF41_9ROSI</name>
<organism evidence="2 3">
    <name type="scientific">Gossypium australe</name>
    <dbReference type="NCBI Taxonomy" id="47621"/>
    <lineage>
        <taxon>Eukaryota</taxon>
        <taxon>Viridiplantae</taxon>
        <taxon>Streptophyta</taxon>
        <taxon>Embryophyta</taxon>
        <taxon>Tracheophyta</taxon>
        <taxon>Spermatophyta</taxon>
        <taxon>Magnoliopsida</taxon>
        <taxon>eudicotyledons</taxon>
        <taxon>Gunneridae</taxon>
        <taxon>Pentapetalae</taxon>
        <taxon>rosids</taxon>
        <taxon>malvids</taxon>
        <taxon>Malvales</taxon>
        <taxon>Malvaceae</taxon>
        <taxon>Malvoideae</taxon>
        <taxon>Gossypium</taxon>
    </lineage>
</organism>
<dbReference type="PANTHER" id="PTHR11439:SF503">
    <property type="entry name" value="CYSTEINE-RICH RLK (RECEPTOR-LIKE PROTEIN KINASE) 8"/>
    <property type="match status" value="1"/>
</dbReference>
<feature type="domain" description="Reverse transcriptase Ty1/copia-type" evidence="1">
    <location>
        <begin position="5"/>
        <end position="214"/>
    </location>
</feature>
<proteinExistence type="predicted"/>
<evidence type="ECO:0000259" key="1">
    <source>
        <dbReference type="Pfam" id="PF07727"/>
    </source>
</evidence>
<evidence type="ECO:0000313" key="3">
    <source>
        <dbReference type="Proteomes" id="UP000325315"/>
    </source>
</evidence>
<keyword evidence="3" id="KW-1185">Reference proteome</keyword>
<dbReference type="InterPro" id="IPR043502">
    <property type="entry name" value="DNA/RNA_pol_sf"/>
</dbReference>
<dbReference type="OrthoDB" id="999682at2759"/>
<dbReference type="Pfam" id="PF07727">
    <property type="entry name" value="RVT_2"/>
    <property type="match status" value="1"/>
</dbReference>
<dbReference type="SUPFAM" id="SSF56672">
    <property type="entry name" value="DNA/RNA polymerases"/>
    <property type="match status" value="1"/>
</dbReference>
<dbReference type="PANTHER" id="PTHR11439">
    <property type="entry name" value="GAG-POL-RELATED RETROTRANSPOSON"/>
    <property type="match status" value="1"/>
</dbReference>
<accession>A0A5B6WF41</accession>
<evidence type="ECO:0000313" key="2">
    <source>
        <dbReference type="EMBL" id="KAA3479914.1"/>
    </source>
</evidence>
<protein>
    <submittedName>
        <fullName evidence="2">Retrovirus-related Pol polyprotein from transposon TNT 1-94</fullName>
    </submittedName>
</protein>
<sequence>MIERLTNRKIIGVKWVFKTKLNPDGLMNKYKARLVVKGYAQVMDTIRMLLAMSAQQDWRVFQLDVKSAFLNGVLEEEIYVEQPEGFITPGQEGKVLYGLKQVLRVYYNKIDEHLLNLGFVKSLSESTLYVKKSSTVLIIISLYVDDMLVTGNDATQIEVFKKDMMEVFEMTDLGEMHYFLGMEIKQIQNEKKYMKEILKRFHIEECNSVITPINQKEKLQKMNGANPADERVYRSLMCLTSTRLDIMYIVSVLSRFIHCASVIHMIAAKRVLRYLNGTLAYGINFSKVEKFKLQGYSDIGWVGSLDNMRSISGYCFTFGSGCFSWCSRM</sequence>
<gene>
    <name evidence="2" type="ORF">EPI10_020388</name>
</gene>
<dbReference type="Proteomes" id="UP000325315">
    <property type="component" value="Unassembled WGS sequence"/>
</dbReference>
<dbReference type="AlphaFoldDB" id="A0A5B6WF41"/>
<dbReference type="InterPro" id="IPR013103">
    <property type="entry name" value="RVT_2"/>
</dbReference>